<name>A0A165D140_9BASI</name>
<gene>
    <name evidence="3" type="ORF">CALCODRAFT_532352</name>
</gene>
<evidence type="ECO:0000256" key="1">
    <source>
        <dbReference type="SAM" id="MobiDB-lite"/>
    </source>
</evidence>
<feature type="compositionally biased region" description="Acidic residues" evidence="1">
    <location>
        <begin position="165"/>
        <end position="181"/>
    </location>
</feature>
<dbReference type="PANTHER" id="PTHR46929">
    <property type="entry name" value="EXPRESSED PROTEIN"/>
    <property type="match status" value="1"/>
</dbReference>
<dbReference type="Proteomes" id="UP000076842">
    <property type="component" value="Unassembled WGS sequence"/>
</dbReference>
<keyword evidence="4" id="KW-1185">Reference proteome</keyword>
<feature type="domain" description="Myb/SANT-like" evidence="2">
    <location>
        <begin position="15"/>
        <end position="99"/>
    </location>
</feature>
<evidence type="ECO:0000313" key="4">
    <source>
        <dbReference type="Proteomes" id="UP000076842"/>
    </source>
</evidence>
<dbReference type="STRING" id="1353952.A0A165D140"/>
<organism evidence="3 4">
    <name type="scientific">Calocera cornea HHB12733</name>
    <dbReference type="NCBI Taxonomy" id="1353952"/>
    <lineage>
        <taxon>Eukaryota</taxon>
        <taxon>Fungi</taxon>
        <taxon>Dikarya</taxon>
        <taxon>Basidiomycota</taxon>
        <taxon>Agaricomycotina</taxon>
        <taxon>Dacrymycetes</taxon>
        <taxon>Dacrymycetales</taxon>
        <taxon>Dacrymycetaceae</taxon>
        <taxon>Calocera</taxon>
    </lineage>
</organism>
<dbReference type="AlphaFoldDB" id="A0A165D140"/>
<evidence type="ECO:0000259" key="2">
    <source>
        <dbReference type="Pfam" id="PF12776"/>
    </source>
</evidence>
<dbReference type="Pfam" id="PF12776">
    <property type="entry name" value="Myb_DNA-bind_3"/>
    <property type="match status" value="1"/>
</dbReference>
<reference evidence="3 4" key="1">
    <citation type="journal article" date="2016" name="Mol. Biol. Evol.">
        <title>Comparative Genomics of Early-Diverging Mushroom-Forming Fungi Provides Insights into the Origins of Lignocellulose Decay Capabilities.</title>
        <authorList>
            <person name="Nagy L.G."/>
            <person name="Riley R."/>
            <person name="Tritt A."/>
            <person name="Adam C."/>
            <person name="Daum C."/>
            <person name="Floudas D."/>
            <person name="Sun H."/>
            <person name="Yadav J.S."/>
            <person name="Pangilinan J."/>
            <person name="Larsson K.H."/>
            <person name="Matsuura K."/>
            <person name="Barry K."/>
            <person name="Labutti K."/>
            <person name="Kuo R."/>
            <person name="Ohm R.A."/>
            <person name="Bhattacharya S.S."/>
            <person name="Shirouzu T."/>
            <person name="Yoshinaga Y."/>
            <person name="Martin F.M."/>
            <person name="Grigoriev I.V."/>
            <person name="Hibbett D.S."/>
        </authorList>
    </citation>
    <scope>NUCLEOTIDE SEQUENCE [LARGE SCALE GENOMIC DNA]</scope>
    <source>
        <strain evidence="3 4">HHB12733</strain>
    </source>
</reference>
<feature type="region of interest" description="Disordered" evidence="1">
    <location>
        <begin position="139"/>
        <end position="201"/>
    </location>
</feature>
<dbReference type="InterPro" id="IPR024752">
    <property type="entry name" value="Myb/SANT-like_dom"/>
</dbReference>
<proteinExistence type="predicted"/>
<accession>A0A165D140</accession>
<dbReference type="OrthoDB" id="3366674at2759"/>
<dbReference type="EMBL" id="KV424088">
    <property type="protein sequence ID" value="KZT51835.1"/>
    <property type="molecule type" value="Genomic_DNA"/>
</dbReference>
<protein>
    <recommendedName>
        <fullName evidence="2">Myb/SANT-like domain-containing protein</fullName>
    </recommendedName>
</protein>
<evidence type="ECO:0000313" key="3">
    <source>
        <dbReference type="EMBL" id="KZT51835.1"/>
    </source>
</evidence>
<dbReference type="PANTHER" id="PTHR46929:SF3">
    <property type="entry name" value="MYB_SANT-LIKE DOMAIN-CONTAINING PROTEIN"/>
    <property type="match status" value="1"/>
</dbReference>
<sequence length="339" mass="38491">MGKQQPTAEKAKIRYWTAAEEEELVDLLTEQAANGNRSDNSFKGTPADEKKEIIHVRSRWDLLKKHWSIVHAMRSLSGFGWVEETQMVYAKDPSIWKDYVKAHPEAKRFQTKAFPLYDKLTPLCETIIARGDKVVRIRKKKQPATVRRTQDEEEDAQSDQHEEVENADDEDDDDDEEEVEEVAQPPKARQKHTFSDMPAPKKRARISGAHGLLAVAEAVRELSEAMAIPPPAANGEGSPVRHQRAIRMLEKEDDLSDEERLTAIDLFVRNHRLGDSYLAFSNSTLRSRWLARQLREEGTRVEQANQAALFAATWSSSPVPDFNGQSSYNTIDTSDNLPT</sequence>
<dbReference type="InParanoid" id="A0A165D140"/>